<proteinExistence type="predicted"/>
<keyword evidence="4" id="KW-1185">Reference proteome</keyword>
<dbReference type="Proteomes" id="UP000238220">
    <property type="component" value="Unassembled WGS sequence"/>
</dbReference>
<dbReference type="RefSeq" id="WP_104230307.1">
    <property type="nucleotide sequence ID" value="NZ_PSNW01000005.1"/>
</dbReference>
<accession>A0A2S5TFS8</accession>
<dbReference type="Gene3D" id="3.40.50.1820">
    <property type="entry name" value="alpha/beta hydrolase"/>
    <property type="match status" value="1"/>
</dbReference>
<evidence type="ECO:0000313" key="3">
    <source>
        <dbReference type="EMBL" id="PPE73792.1"/>
    </source>
</evidence>
<keyword evidence="1 2" id="KW-0732">Signal</keyword>
<dbReference type="OrthoDB" id="9764953at2"/>
<comment type="caution">
    <text evidence="3">The sequence shown here is derived from an EMBL/GenBank/DDBJ whole genome shotgun (WGS) entry which is preliminary data.</text>
</comment>
<feature type="signal peptide" evidence="2">
    <location>
        <begin position="1"/>
        <end position="25"/>
    </location>
</feature>
<dbReference type="InterPro" id="IPR050955">
    <property type="entry name" value="Plant_Biomass_Hydrol_Est"/>
</dbReference>
<dbReference type="AlphaFoldDB" id="A0A2S5TFS8"/>
<organism evidence="3 4">
    <name type="scientific">Solimonas fluminis</name>
    <dbReference type="NCBI Taxonomy" id="2086571"/>
    <lineage>
        <taxon>Bacteria</taxon>
        <taxon>Pseudomonadati</taxon>
        <taxon>Pseudomonadota</taxon>
        <taxon>Gammaproteobacteria</taxon>
        <taxon>Nevskiales</taxon>
        <taxon>Nevskiaceae</taxon>
        <taxon>Solimonas</taxon>
    </lineage>
</organism>
<protein>
    <recommendedName>
        <fullName evidence="5">Peptidase S9 prolyl oligopeptidase catalytic domain-containing protein</fullName>
    </recommendedName>
</protein>
<reference evidence="3 4" key="1">
    <citation type="submission" date="2018-02" db="EMBL/GenBank/DDBJ databases">
        <title>Genome sequencing of Solimonas sp. HR-BB.</title>
        <authorList>
            <person name="Lee Y."/>
            <person name="Jeon C.O."/>
        </authorList>
    </citation>
    <scope>NUCLEOTIDE SEQUENCE [LARGE SCALE GENOMIC DNA]</scope>
    <source>
        <strain evidence="3 4">HR-BB</strain>
    </source>
</reference>
<evidence type="ECO:0008006" key="5">
    <source>
        <dbReference type="Google" id="ProtNLM"/>
    </source>
</evidence>
<dbReference type="InterPro" id="IPR029058">
    <property type="entry name" value="AB_hydrolase_fold"/>
</dbReference>
<dbReference type="EMBL" id="PSNW01000005">
    <property type="protein sequence ID" value="PPE73792.1"/>
    <property type="molecule type" value="Genomic_DNA"/>
</dbReference>
<sequence>MRRYAPALLAAAFLAGCHGSSSVPAAGGVTPGSRSCERSSWVAGTTELCRGQLIYRDYVYDDYGADAGIVSLSPAVLNALTRAGALGSPLATTPGLLSPTAGDVRYPAGLDNTADLVSLSLSIQGNELVADFELNTLYHADDAIAALAIDTDNDASTGGGAWEGLGIESRGWEMMARFAEGNPDTNRIVGRLPLPPGSTWRVQAVVAQKDGKVMNVAFRGPHEEAKADGLVNQVLPASGNWWEDRQSVALREGDISDFGEVVSVADLRGGATRAAAKVTGFQQRVYTSQYTLPPGEGVDIVGVPGVHGATQLPCEQRFNYLGKYQPYGVYIPAKPGPHAAQLLMHGCEANHGSQVNQASFQQRFGEEPNRIIIAPLGRGPHGFFSGISERDVLDTLADIRANYPVDDEQILVSGYSMGGFGTLRFAALYPDLFAGAVNWVGFTGDLFNLPIPGNPLPPAITALSQTLGASIPPLSAGGAVGGDVNIIDYVGNLRHLPIASLYSGADELVHVTSSLAMGVRMGEEEIPYQFFLHPVAEHLSYLIFNDWRKEAAYVAGLKRVRNPARVTYKTDAKLDAPEYAIRHDSAYWVSQIVAEAEGPSLVDLTSLGCGIAQPLYQTGLDAGIDPVPWTATLRRRLDNPTVPAAEGKLSGTLANVRSLRIDAAGSCLRGKAVQYQITTDVPVTLTLSDGRAKALAAGTHSGSF</sequence>
<evidence type="ECO:0000256" key="1">
    <source>
        <dbReference type="ARBA" id="ARBA00022729"/>
    </source>
</evidence>
<feature type="chain" id="PRO_5015683711" description="Peptidase S9 prolyl oligopeptidase catalytic domain-containing protein" evidence="2">
    <location>
        <begin position="26"/>
        <end position="704"/>
    </location>
</feature>
<evidence type="ECO:0000256" key="2">
    <source>
        <dbReference type="SAM" id="SignalP"/>
    </source>
</evidence>
<dbReference type="PANTHER" id="PTHR43037">
    <property type="entry name" value="UNNAMED PRODUCT-RELATED"/>
    <property type="match status" value="1"/>
</dbReference>
<dbReference type="SUPFAM" id="SSF53474">
    <property type="entry name" value="alpha/beta-Hydrolases"/>
    <property type="match status" value="1"/>
</dbReference>
<evidence type="ECO:0000313" key="4">
    <source>
        <dbReference type="Proteomes" id="UP000238220"/>
    </source>
</evidence>
<gene>
    <name evidence="3" type="ORF">C3942_10290</name>
</gene>
<name>A0A2S5TFS8_9GAMM</name>
<dbReference type="PROSITE" id="PS51257">
    <property type="entry name" value="PROKAR_LIPOPROTEIN"/>
    <property type="match status" value="1"/>
</dbReference>
<dbReference type="PANTHER" id="PTHR43037:SF1">
    <property type="entry name" value="BLL1128 PROTEIN"/>
    <property type="match status" value="1"/>
</dbReference>